<dbReference type="Gene3D" id="3.10.50.40">
    <property type="match status" value="1"/>
</dbReference>
<dbReference type="PANTHER" id="PTHR47529:SF1">
    <property type="entry name" value="PERIPLASMIC CHAPERONE PPID"/>
    <property type="match status" value="1"/>
</dbReference>
<sequence length="618" mass="66249">MSMSNKLRSHGKGVVVWVLLAMLVLGLGGFGVSNFSGRVQSIGSVGKTEISINDYARALRSGMSAAQAQLGRPLTFAEAKALGLDRQVQAQVFAEAAVSEQARRLGISVGNAEVSRQVHAIRSFQGVDGKFDREVYRMALRQQGYTETQFETRLRSDVARSILQGAVAGGVKAPEALAAAYTKYVTEKRDIAYAEITEADLTAALPEPTEDELKAWHTDHAAEFTKPETREISYVWLTPEMLKDKVQLDDATLRAAYEERKSEFVQPEKRLVDKLVFPTRDEAEAAKKKLDAGTASFAEIAKERGLTLADTDLGEVSKEELGTAGDAVFALTAPGTVGPIDSDLGPALYQMNGILPAEETTFEQAKPDLETEAVMDRARRMVSDMTSDLEDRLASGATLEDMAKETDMQAGHISMAPDTTDGIAAYESFRTAAAKVTEQDFPELGMLEDGGVFALRLDGVTPAALIPFAQTRDKVLASWKAAQLKKLKTDRAEEIVAAVSAGASLADQGLLVSNATGLERSGFIEGAPTTLLATAFDTTPGTAAVVTQDDTVFVVVPLKVTEADPQAADTKQVHDVLSTRLEQSMAGDLADLYARASETEAGLTIDSTAINAVQAQMQ</sequence>
<name>A0A3S3MRI2_9RHOB</name>
<evidence type="ECO:0000256" key="1">
    <source>
        <dbReference type="ARBA" id="ARBA00004382"/>
    </source>
</evidence>
<evidence type="ECO:0000256" key="3">
    <source>
        <dbReference type="ARBA" id="ARBA00022475"/>
    </source>
</evidence>
<evidence type="ECO:0000256" key="8">
    <source>
        <dbReference type="ARBA" id="ARBA00023186"/>
    </source>
</evidence>
<dbReference type="InterPro" id="IPR046357">
    <property type="entry name" value="PPIase_dom_sf"/>
</dbReference>
<dbReference type="SUPFAM" id="SSF109998">
    <property type="entry name" value="Triger factor/SurA peptide-binding domain-like"/>
    <property type="match status" value="1"/>
</dbReference>
<dbReference type="Pfam" id="PF13145">
    <property type="entry name" value="Rotamase_2"/>
    <property type="match status" value="1"/>
</dbReference>
<proteinExistence type="inferred from homology"/>
<evidence type="ECO:0000256" key="7">
    <source>
        <dbReference type="ARBA" id="ARBA00023136"/>
    </source>
</evidence>
<keyword evidence="8" id="KW-0143">Chaperone</keyword>
<dbReference type="InterPro" id="IPR052029">
    <property type="entry name" value="PpiD_chaperone"/>
</dbReference>
<dbReference type="GO" id="GO:0003755">
    <property type="term" value="F:peptidyl-prolyl cis-trans isomerase activity"/>
    <property type="evidence" value="ECO:0007669"/>
    <property type="project" value="InterPro"/>
</dbReference>
<reference evidence="15" key="1">
    <citation type="submission" date="2019-01" db="EMBL/GenBank/DDBJ databases">
        <title>Sinorhodobacter populi sp. nov. isolated from the symptomatic bark tissue of Populus euramericana canker.</title>
        <authorList>
            <person name="Xu G."/>
        </authorList>
    </citation>
    <scope>NUCLEOTIDE SEQUENCE [LARGE SCALE GENOMIC DNA]</scope>
    <source>
        <strain evidence="15">CGMCC 1.12963</strain>
    </source>
</reference>
<keyword evidence="3" id="KW-1003">Cell membrane</keyword>
<gene>
    <name evidence="15" type="ORF">EOW66_03520</name>
</gene>
<dbReference type="Pfam" id="PF13624">
    <property type="entry name" value="SurA_N_3"/>
    <property type="match status" value="1"/>
</dbReference>
<keyword evidence="5" id="KW-0812">Transmembrane</keyword>
<dbReference type="Gene3D" id="1.10.4030.10">
    <property type="entry name" value="Porin chaperone SurA, peptide-binding domain"/>
    <property type="match status" value="1"/>
</dbReference>
<evidence type="ECO:0000256" key="10">
    <source>
        <dbReference type="ARBA" id="ARBA00031484"/>
    </source>
</evidence>
<dbReference type="SUPFAM" id="SSF54534">
    <property type="entry name" value="FKBP-like"/>
    <property type="match status" value="1"/>
</dbReference>
<protein>
    <recommendedName>
        <fullName evidence="2">Parvulin-like PPIase</fullName>
    </recommendedName>
    <alternativeName>
        <fullName evidence="9">Peptidyl-prolyl cis-trans isomerase plp</fullName>
    </alternativeName>
    <alternativeName>
        <fullName evidence="12">Periplasmic chaperone PpiD</fullName>
    </alternativeName>
    <alternativeName>
        <fullName evidence="13">Periplasmic folding chaperone</fullName>
    </alternativeName>
    <alternativeName>
        <fullName evidence="10">Rotamase plp</fullName>
    </alternativeName>
</protein>
<evidence type="ECO:0000256" key="2">
    <source>
        <dbReference type="ARBA" id="ARBA00018370"/>
    </source>
</evidence>
<dbReference type="InterPro" id="IPR027304">
    <property type="entry name" value="Trigger_fact/SurA_dom_sf"/>
</dbReference>
<reference evidence="15" key="2">
    <citation type="submission" date="2019-01" db="EMBL/GenBank/DDBJ databases">
        <authorList>
            <person name="Li Y."/>
        </authorList>
    </citation>
    <scope>NUCLEOTIDE SEQUENCE [LARGE SCALE GENOMIC DNA]</scope>
    <source>
        <strain evidence="15">CGMCC 1.12963</strain>
    </source>
</reference>
<keyword evidence="15" id="KW-0413">Isomerase</keyword>
<evidence type="ECO:0000313" key="16">
    <source>
        <dbReference type="Proteomes" id="UP000288071"/>
    </source>
</evidence>
<accession>A0A3S3MRI2</accession>
<dbReference type="EMBL" id="SAVA01000002">
    <property type="protein sequence ID" value="RWR53709.1"/>
    <property type="molecule type" value="Genomic_DNA"/>
</dbReference>
<feature type="domain" description="PpiC" evidence="14">
    <location>
        <begin position="249"/>
        <end position="367"/>
    </location>
</feature>
<comment type="subcellular location">
    <subcellularLocation>
        <location evidence="1">Cell inner membrane</location>
        <topology evidence="1">Single-pass type II membrane protein</topology>
        <orientation evidence="1">Periplasmic side</orientation>
    </subcellularLocation>
</comment>
<dbReference type="InterPro" id="IPR000297">
    <property type="entry name" value="PPIase_PpiC"/>
</dbReference>
<organism evidence="15 16">
    <name type="scientific">Paenirhodobacter huangdaonensis</name>
    <dbReference type="NCBI Taxonomy" id="2501515"/>
    <lineage>
        <taxon>Bacteria</taxon>
        <taxon>Pseudomonadati</taxon>
        <taxon>Pseudomonadota</taxon>
        <taxon>Alphaproteobacteria</taxon>
        <taxon>Rhodobacterales</taxon>
        <taxon>Rhodobacter group</taxon>
        <taxon>Paenirhodobacter</taxon>
    </lineage>
</organism>
<evidence type="ECO:0000256" key="6">
    <source>
        <dbReference type="ARBA" id="ARBA00022989"/>
    </source>
</evidence>
<keyword evidence="16" id="KW-1185">Reference proteome</keyword>
<keyword evidence="6" id="KW-1133">Transmembrane helix</keyword>
<evidence type="ECO:0000256" key="13">
    <source>
        <dbReference type="ARBA" id="ARBA00042775"/>
    </source>
</evidence>
<comment type="caution">
    <text evidence="15">The sequence shown here is derived from an EMBL/GenBank/DDBJ whole genome shotgun (WGS) entry which is preliminary data.</text>
</comment>
<dbReference type="Proteomes" id="UP000288071">
    <property type="component" value="Unassembled WGS sequence"/>
</dbReference>
<evidence type="ECO:0000313" key="15">
    <source>
        <dbReference type="EMBL" id="RWR53709.1"/>
    </source>
</evidence>
<evidence type="ECO:0000256" key="5">
    <source>
        <dbReference type="ARBA" id="ARBA00022692"/>
    </source>
</evidence>
<dbReference type="PANTHER" id="PTHR47529">
    <property type="entry name" value="PEPTIDYL-PROLYL CIS-TRANS ISOMERASE D"/>
    <property type="match status" value="1"/>
</dbReference>
<evidence type="ECO:0000256" key="9">
    <source>
        <dbReference type="ARBA" id="ARBA00030642"/>
    </source>
</evidence>
<keyword evidence="7" id="KW-0472">Membrane</keyword>
<evidence type="ECO:0000256" key="12">
    <source>
        <dbReference type="ARBA" id="ARBA00040743"/>
    </source>
</evidence>
<evidence type="ECO:0000256" key="4">
    <source>
        <dbReference type="ARBA" id="ARBA00022519"/>
    </source>
</evidence>
<evidence type="ECO:0000259" key="14">
    <source>
        <dbReference type="Pfam" id="PF13145"/>
    </source>
</evidence>
<dbReference type="GO" id="GO:0005886">
    <property type="term" value="C:plasma membrane"/>
    <property type="evidence" value="ECO:0007669"/>
    <property type="project" value="UniProtKB-SubCell"/>
</dbReference>
<dbReference type="AlphaFoldDB" id="A0A3S3MRI2"/>
<comment type="similarity">
    <text evidence="11">Belongs to the PpiD chaperone family.</text>
</comment>
<keyword evidence="4" id="KW-0997">Cell inner membrane</keyword>
<evidence type="ECO:0000256" key="11">
    <source>
        <dbReference type="ARBA" id="ARBA00038408"/>
    </source>
</evidence>